<dbReference type="CDD" id="cd14686">
    <property type="entry name" value="bZIP"/>
    <property type="match status" value="1"/>
</dbReference>
<evidence type="ECO:0000313" key="3">
    <source>
        <dbReference type="Proteomes" id="UP001054252"/>
    </source>
</evidence>
<proteinExistence type="predicted"/>
<keyword evidence="3" id="KW-1185">Reference proteome</keyword>
<organism evidence="2 3">
    <name type="scientific">Rubroshorea leprosula</name>
    <dbReference type="NCBI Taxonomy" id="152421"/>
    <lineage>
        <taxon>Eukaryota</taxon>
        <taxon>Viridiplantae</taxon>
        <taxon>Streptophyta</taxon>
        <taxon>Embryophyta</taxon>
        <taxon>Tracheophyta</taxon>
        <taxon>Spermatophyta</taxon>
        <taxon>Magnoliopsida</taxon>
        <taxon>eudicotyledons</taxon>
        <taxon>Gunneridae</taxon>
        <taxon>Pentapetalae</taxon>
        <taxon>rosids</taxon>
        <taxon>malvids</taxon>
        <taxon>Malvales</taxon>
        <taxon>Dipterocarpaceae</taxon>
        <taxon>Rubroshorea</taxon>
    </lineage>
</organism>
<dbReference type="AlphaFoldDB" id="A0AAV5J3W9"/>
<evidence type="ECO:0000256" key="1">
    <source>
        <dbReference type="SAM" id="MobiDB-lite"/>
    </source>
</evidence>
<comment type="caution">
    <text evidence="2">The sequence shown here is derived from an EMBL/GenBank/DDBJ whole genome shotgun (WGS) entry which is preliminary data.</text>
</comment>
<feature type="region of interest" description="Disordered" evidence="1">
    <location>
        <begin position="18"/>
        <end position="62"/>
    </location>
</feature>
<evidence type="ECO:0000313" key="2">
    <source>
        <dbReference type="EMBL" id="GKV05611.1"/>
    </source>
</evidence>
<gene>
    <name evidence="2" type="ORF">SLEP1_g17599</name>
</gene>
<sequence length="209" mass="23944">MIVSYINSFQFCNKGSETVGGRKRKNREISDGCQRAQNEGLSKDAKYRAKQKAAQQELEKENKDLKAKTDELERENMQLKWDKVGLEKRVLELKIEVQEAVVEKEKAAVEKEKAAVEKEKAVAGLEKQVLELKIEVKEAVVEKEKAVAEKEKAERIHIQQKFDTDQNLQNLTDELCFFKFISNITADGSVSLPFLLKLLKTYGFFLLFA</sequence>
<protein>
    <submittedName>
        <fullName evidence="2">Uncharacterized protein</fullName>
    </submittedName>
</protein>
<accession>A0AAV5J3W9</accession>
<dbReference type="EMBL" id="BPVZ01000024">
    <property type="protein sequence ID" value="GKV05611.1"/>
    <property type="molecule type" value="Genomic_DNA"/>
</dbReference>
<name>A0AAV5J3W9_9ROSI</name>
<dbReference type="Proteomes" id="UP001054252">
    <property type="component" value="Unassembled WGS sequence"/>
</dbReference>
<reference evidence="2 3" key="1">
    <citation type="journal article" date="2021" name="Commun. Biol.">
        <title>The genome of Shorea leprosula (Dipterocarpaceae) highlights the ecological relevance of drought in aseasonal tropical rainforests.</title>
        <authorList>
            <person name="Ng K.K.S."/>
            <person name="Kobayashi M.J."/>
            <person name="Fawcett J.A."/>
            <person name="Hatakeyama M."/>
            <person name="Paape T."/>
            <person name="Ng C.H."/>
            <person name="Ang C.C."/>
            <person name="Tnah L.H."/>
            <person name="Lee C.T."/>
            <person name="Nishiyama T."/>
            <person name="Sese J."/>
            <person name="O'Brien M.J."/>
            <person name="Copetti D."/>
            <person name="Mohd Noor M.I."/>
            <person name="Ong R.C."/>
            <person name="Putra M."/>
            <person name="Sireger I.Z."/>
            <person name="Indrioko S."/>
            <person name="Kosugi Y."/>
            <person name="Izuno A."/>
            <person name="Isagi Y."/>
            <person name="Lee S.L."/>
            <person name="Shimizu K.K."/>
        </authorList>
    </citation>
    <scope>NUCLEOTIDE SEQUENCE [LARGE SCALE GENOMIC DNA]</scope>
    <source>
        <strain evidence="2">214</strain>
    </source>
</reference>